<protein>
    <submittedName>
        <fullName evidence="1">Uncharacterized protein</fullName>
    </submittedName>
</protein>
<dbReference type="EMBL" id="JACYGY010000002">
    <property type="protein sequence ID" value="MBE9465303.1"/>
    <property type="molecule type" value="Genomic_DNA"/>
</dbReference>
<keyword evidence="2" id="KW-1185">Reference proteome</keyword>
<accession>A0ABR9WIT5</accession>
<sequence length="181" mass="20879">MEDFGENVDLNSIEFAYNQLLINRQESNHYNAELAVCKEKTILWKSANLAFYDGIEKMLIPFFLKKRIYRNLKSGTGSFEGMSFFIVSKNEGKYEFEIMTKISDNKYEESLDAYADFSGLMVIEDIFGEFVKGYTIDGGKILGVVKKAEHKDDDACVPIEWYSFEDNGKMMTARVLSHIEY</sequence>
<dbReference type="RefSeq" id="WP_194123629.1">
    <property type="nucleotide sequence ID" value="NZ_JACYGY010000002.1"/>
</dbReference>
<comment type="caution">
    <text evidence="1">The sequence shown here is derived from an EMBL/GenBank/DDBJ whole genome shotgun (WGS) entry which is preliminary data.</text>
</comment>
<dbReference type="Proteomes" id="UP000634134">
    <property type="component" value="Unassembled WGS sequence"/>
</dbReference>
<evidence type="ECO:0000313" key="1">
    <source>
        <dbReference type="EMBL" id="MBE9465303.1"/>
    </source>
</evidence>
<evidence type="ECO:0000313" key="2">
    <source>
        <dbReference type="Proteomes" id="UP000634134"/>
    </source>
</evidence>
<reference evidence="2" key="1">
    <citation type="submission" date="2023-07" db="EMBL/GenBank/DDBJ databases">
        <title>Dyadobacter sp. nov 'subterranea' isolated from contaminted grondwater.</title>
        <authorList>
            <person name="Szabo I."/>
            <person name="Al-Omari J."/>
            <person name="Szerdahelyi S.G."/>
            <person name="Rado J."/>
        </authorList>
    </citation>
    <scope>NUCLEOTIDE SEQUENCE [LARGE SCALE GENOMIC DNA]</scope>
    <source>
        <strain evidence="2">UP-52</strain>
    </source>
</reference>
<name>A0ABR9WIT5_9BACT</name>
<proteinExistence type="predicted"/>
<gene>
    <name evidence="1" type="ORF">IEE83_25770</name>
</gene>
<organism evidence="1 2">
    <name type="scientific">Dyadobacter subterraneus</name>
    <dbReference type="NCBI Taxonomy" id="2773304"/>
    <lineage>
        <taxon>Bacteria</taxon>
        <taxon>Pseudomonadati</taxon>
        <taxon>Bacteroidota</taxon>
        <taxon>Cytophagia</taxon>
        <taxon>Cytophagales</taxon>
        <taxon>Spirosomataceae</taxon>
        <taxon>Dyadobacter</taxon>
    </lineage>
</organism>